<sequence>MENDNIPLKKKMIFFNKCFDKSKLKQLIYWFLNNVGEAKTLKLIEKLKDIGFKYATKVGVSISIDDLKIPLLKYHSIHKTEKDTFCLELNFEAGNITKIEKIQSFINSWYRLSENLKNEVVQYFKITDVFNPVYMMSFSGARGNLSQVSQLIAMRGLMSDPQGQILDFPIRSNFREGLTLTEYIISCYGARKGIVDTALRTAKSGYLTRRLVDVAHHVMICKKDCQTNSGIWIKDLYEKKKIVLNLKERIIGRVLAEKILYENSNLVLSVHNEEISLDLADKILKNLSDSNKKIFIRSPLTCFSNTTICQLCYGWNLGANKLVSLGEAIGVLAAQSIGEPGTQLTMRTFHTGGVFSGSLVDQITSPDQGQILFNKPYNGLMVRTFEGKICFLAKQKGVLEIKTSKNQEKFSFIFAIHTLLFVKHKEFVNKMQVIGEMPSRNSKSFENEKQIKNQFSGQIYFEKLNLVEKIKNEYDIRIFNKNLGSIWVLGGNYLKTFCSLKTFFRIRDLIDSKVLCQNFRIRTFYLSHLNFINSESSEKIKISKNYHWKSNTLFNNNNDEKIIFLNKNILFYYLNKILFKKIGYLNYLVGITFKKFLLFDQLSNNKRSHWYYKIYNKTWNKNILSWSSGINFKNKIGNNQIRLQFLNSYIYFNINFTFYNIYVRINTNNSKYRFELLVKNLDLIITNYFLNFNFFTVSQNRQGFKKVFEFKYIYLFNQKFIKPKNKIFKISKKINLYNLKSKFIKKLNYSIFNYLKYNFTNKVVNYYYYNKLNSKYKSYSLKKNLLFHWNNFVLKNNNFKFIKYFEFWFIKRYFFYKRGLKHLHFKSNFGFNSFIRVFIFVTKKSNFKNSAIKLKKYFKKIQLSKNWISLSHLRRNHLKNKTINSILTKKQIFFCLSHSFLRKKKNIYIFNNKRRFFLLIQHKPYLKNYKYYHFQKFNSFKDTKVLSPISLGKKYKIFYSIFFINKLNLNKYFVYLKKTKLISKYFKDYYLKLTRIKFKNKFKVKKKKFLKSIKIKSIKYLEYIQIPIKTDIKINNFFPILSNSNNKIQKIIQKTKKLNIYITDINYLRIKKLTKLYNIENKFIFFKVLKEVNPKRLVENELKISLFLNCQNGEVLKTTLNKIEPNKHYLSNWKNENISILLLESNNIFFIPIFKDLIDLKIGSFLRPGQKISKNLIILSSGQIIAKTSLGILIRKAETFLLADQTILHIKHKEIIEKNTSIFTVFFNKIKTGDIIQGIPKIEEIFEARGFSNQQKLNHRLLRSKRSKNINIFNKEIEQYIRVHQQSIVNKIQKIYHSQGVTIADKHIEIIVRQMTSNVVILNGQQTGLLSGELVNLKWIQRINKTFGANKLNFLPLVLGITRTCLETSSFISAASFQETTRILGNAAVHNKLDFIRGLKQNLILGNLIPAGTGFFSSNQISFFAQKKEINEVEVKQLENSKNEKITYTYDYTKEDIIFSKNEI</sequence>
<dbReference type="PANTHER" id="PTHR19376">
    <property type="entry name" value="DNA-DIRECTED RNA POLYMERASE"/>
    <property type="match status" value="1"/>
</dbReference>
<dbReference type="InterPro" id="IPR007083">
    <property type="entry name" value="RNA_pol_Rpb1_4"/>
</dbReference>
<dbReference type="HAMAP" id="MF_01324">
    <property type="entry name" value="RNApol_bact_RpoC2"/>
    <property type="match status" value="1"/>
</dbReference>
<evidence type="ECO:0000256" key="7">
    <source>
        <dbReference type="ARBA" id="ARBA00023163"/>
    </source>
</evidence>
<evidence type="ECO:0000256" key="3">
    <source>
        <dbReference type="ARBA" id="ARBA00022679"/>
    </source>
</evidence>
<gene>
    <name evidence="8 11" type="primary">rpoC2</name>
</gene>
<dbReference type="GO" id="GO:0003677">
    <property type="term" value="F:DNA binding"/>
    <property type="evidence" value="ECO:0007669"/>
    <property type="project" value="UniProtKB-UniRule"/>
</dbReference>
<dbReference type="GO" id="GO:0003899">
    <property type="term" value="F:DNA-directed RNA polymerase activity"/>
    <property type="evidence" value="ECO:0007669"/>
    <property type="project" value="UniProtKB-UniRule"/>
</dbReference>
<dbReference type="Gene3D" id="1.10.1790.20">
    <property type="match status" value="1"/>
</dbReference>
<dbReference type="Gene3D" id="1.10.274.100">
    <property type="entry name" value="RNA polymerase Rpb1, domain 3"/>
    <property type="match status" value="1"/>
</dbReference>
<evidence type="ECO:0000313" key="11">
    <source>
        <dbReference type="EMBL" id="ARQ82141.1"/>
    </source>
</evidence>
<feature type="binding site" evidence="8">
    <location>
        <position position="309"/>
    </location>
    <ligand>
        <name>Zn(2+)</name>
        <dbReference type="ChEBI" id="CHEBI:29105"/>
    </ligand>
</feature>
<evidence type="ECO:0000256" key="5">
    <source>
        <dbReference type="ARBA" id="ARBA00022723"/>
    </source>
</evidence>
<dbReference type="InterPro" id="IPR007081">
    <property type="entry name" value="RNA_pol_Rpb1_5"/>
</dbReference>
<comment type="subcellular location">
    <subcellularLocation>
        <location evidence="8">Plastid</location>
        <location evidence="8">Chloroplast</location>
    </subcellularLocation>
</comment>
<evidence type="ECO:0000259" key="10">
    <source>
        <dbReference type="Pfam" id="PF05000"/>
    </source>
</evidence>
<dbReference type="Pfam" id="PF04998">
    <property type="entry name" value="RNA_pol_Rpb1_5"/>
    <property type="match status" value="1"/>
</dbReference>
<dbReference type="EMBL" id="KY509313">
    <property type="protein sequence ID" value="ARQ82141.1"/>
    <property type="molecule type" value="Genomic_DNA"/>
</dbReference>
<dbReference type="GO" id="GO:0000428">
    <property type="term" value="C:DNA-directed RNA polymerase complex"/>
    <property type="evidence" value="ECO:0007669"/>
    <property type="project" value="UniProtKB-KW"/>
</dbReference>
<keyword evidence="5 8" id="KW-0479">Metal-binding</keyword>
<feature type="domain" description="RNA polymerase Rpb1" evidence="10">
    <location>
        <begin position="96"/>
        <end position="167"/>
    </location>
</feature>
<comment type="function">
    <text evidence="8">DNA-dependent RNA polymerase catalyzes the transcription of DNA into RNA using the four ribonucleoside triphosphates as substrates.</text>
</comment>
<comment type="similarity">
    <text evidence="8">Belongs to the RNA polymerase beta' chain family. RpoC2 subfamily.</text>
</comment>
<evidence type="ECO:0000256" key="1">
    <source>
        <dbReference type="ARBA" id="ARBA00022478"/>
    </source>
</evidence>
<dbReference type="NCBIfam" id="TIGR02388">
    <property type="entry name" value="rpoC2_cyan"/>
    <property type="match status" value="1"/>
</dbReference>
<dbReference type="GO" id="GO:0006351">
    <property type="term" value="P:DNA-templated transcription"/>
    <property type="evidence" value="ECO:0007669"/>
    <property type="project" value="UniProtKB-UniRule"/>
</dbReference>
<proteinExistence type="inferred from homology"/>
<evidence type="ECO:0000256" key="8">
    <source>
        <dbReference type="HAMAP-Rule" id="MF_01324"/>
    </source>
</evidence>
<evidence type="ECO:0000256" key="2">
    <source>
        <dbReference type="ARBA" id="ARBA00022640"/>
    </source>
</evidence>
<keyword evidence="6 8" id="KW-0862">Zinc</keyword>
<dbReference type="InterPro" id="IPR012756">
    <property type="entry name" value="DNA-dir_RpoC2_beta_pp"/>
</dbReference>
<dbReference type="InterPro" id="IPR045867">
    <property type="entry name" value="DNA-dir_RpoC_beta_prime"/>
</dbReference>
<feature type="domain" description="RNA polymerase Rpb1" evidence="9">
    <location>
        <begin position="177"/>
        <end position="1330"/>
    </location>
</feature>
<organism evidence="11">
    <name type="scientific">Avrainvillea mazei</name>
    <dbReference type="NCBI Taxonomy" id="381412"/>
    <lineage>
        <taxon>Eukaryota</taxon>
        <taxon>Viridiplantae</taxon>
        <taxon>Chlorophyta</taxon>
        <taxon>core chlorophytes</taxon>
        <taxon>Ulvophyceae</taxon>
        <taxon>TCBD clade</taxon>
        <taxon>Bryopsidales</taxon>
        <taxon>Halimedineae</taxon>
        <taxon>Dichotomosiphonaceae</taxon>
        <taxon>Avrainvillea</taxon>
    </lineage>
</organism>
<evidence type="ECO:0000256" key="4">
    <source>
        <dbReference type="ARBA" id="ARBA00022695"/>
    </source>
</evidence>
<keyword evidence="3 8" id="KW-0808">Transferase</keyword>
<dbReference type="EC" id="2.7.7.6" evidence="8"/>
<protein>
    <recommendedName>
        <fullName evidence="8">DNA-directed RNA polymerase subunit beta''</fullName>
        <ecNumber evidence="8">2.7.7.6</ecNumber>
    </recommendedName>
    <alternativeName>
        <fullName evidence="8">PEP</fullName>
    </alternativeName>
    <alternativeName>
        <fullName evidence="8">Plastid-encoded RNA polymerase subunit beta''</fullName>
        <shortName evidence="8">RNA polymerase subunit beta''</shortName>
    </alternativeName>
</protein>
<keyword evidence="4 8" id="KW-0548">Nucleotidyltransferase</keyword>
<accession>A0A1X9RPQ4</accession>
<dbReference type="GO" id="GO:0009507">
    <property type="term" value="C:chloroplast"/>
    <property type="evidence" value="ECO:0007669"/>
    <property type="project" value="UniProtKB-SubCell"/>
</dbReference>
<geneLocation type="chloroplast" evidence="11"/>
<dbReference type="PANTHER" id="PTHR19376:SF68">
    <property type="entry name" value="DNA-DIRECTED RNA POLYMERASE SUBUNIT BETA"/>
    <property type="match status" value="1"/>
</dbReference>
<dbReference type="CDD" id="cd02655">
    <property type="entry name" value="RNAP_beta'_C"/>
    <property type="match status" value="1"/>
</dbReference>
<feature type="binding site" evidence="8">
    <location>
        <position position="225"/>
    </location>
    <ligand>
        <name>Zn(2+)</name>
        <dbReference type="ChEBI" id="CHEBI:29105"/>
    </ligand>
</feature>
<dbReference type="GO" id="GO:0008270">
    <property type="term" value="F:zinc ion binding"/>
    <property type="evidence" value="ECO:0007669"/>
    <property type="project" value="UniProtKB-UniRule"/>
</dbReference>
<keyword evidence="1 8" id="KW-0240">DNA-directed RNA polymerase</keyword>
<evidence type="ECO:0000256" key="6">
    <source>
        <dbReference type="ARBA" id="ARBA00022833"/>
    </source>
</evidence>
<name>A0A1X9RPQ4_9CHLO</name>
<reference evidence="11" key="1">
    <citation type="journal article" date="2017" name="J. Phycol.">
        <title>Phylogenetic position of the coral symbiont Ostreobium (Ulvophyceae) inferred from chloroplast genome data.</title>
        <authorList>
            <person name="Verbruggen H."/>
            <person name="Marcelino V.R."/>
            <person name="Guiry M.D."/>
            <person name="Cremen M.C."/>
            <person name="Jackson C.J."/>
        </authorList>
    </citation>
    <scope>NUCLEOTIDE SEQUENCE</scope>
</reference>
<keyword evidence="7 8" id="KW-0804">Transcription</keyword>
<dbReference type="Gene3D" id="1.10.150.390">
    <property type="match status" value="1"/>
</dbReference>
<comment type="cofactor">
    <cofactor evidence="8">
        <name>Zn(2+)</name>
        <dbReference type="ChEBI" id="CHEBI:29105"/>
    </cofactor>
    <text evidence="8">Binds 1 Zn(2+) ion per subunit.</text>
</comment>
<feature type="binding site" evidence="8">
    <location>
        <position position="302"/>
    </location>
    <ligand>
        <name>Zn(2+)</name>
        <dbReference type="ChEBI" id="CHEBI:29105"/>
    </ligand>
</feature>
<feature type="binding site" evidence="8">
    <location>
        <position position="312"/>
    </location>
    <ligand>
        <name>Zn(2+)</name>
        <dbReference type="ChEBI" id="CHEBI:29105"/>
    </ligand>
</feature>
<dbReference type="Gene3D" id="1.10.132.30">
    <property type="match status" value="1"/>
</dbReference>
<comment type="catalytic activity">
    <reaction evidence="8">
        <text>RNA(n) + a ribonucleoside 5'-triphosphate = RNA(n+1) + diphosphate</text>
        <dbReference type="Rhea" id="RHEA:21248"/>
        <dbReference type="Rhea" id="RHEA-COMP:14527"/>
        <dbReference type="Rhea" id="RHEA-COMP:17342"/>
        <dbReference type="ChEBI" id="CHEBI:33019"/>
        <dbReference type="ChEBI" id="CHEBI:61557"/>
        <dbReference type="ChEBI" id="CHEBI:140395"/>
        <dbReference type="EC" id="2.7.7.6"/>
    </reaction>
</comment>
<dbReference type="SUPFAM" id="SSF64484">
    <property type="entry name" value="beta and beta-prime subunits of DNA dependent RNA-polymerase"/>
    <property type="match status" value="2"/>
</dbReference>
<dbReference type="InterPro" id="IPR042102">
    <property type="entry name" value="RNA_pol_Rpb1_3_sf"/>
</dbReference>
<keyword evidence="2 11" id="KW-0934">Plastid</keyword>
<dbReference type="Pfam" id="PF05000">
    <property type="entry name" value="RNA_pol_Rpb1_4"/>
    <property type="match status" value="1"/>
</dbReference>
<keyword evidence="11" id="KW-0150">Chloroplast</keyword>
<dbReference type="InterPro" id="IPR038120">
    <property type="entry name" value="Rpb1_funnel_sf"/>
</dbReference>
<evidence type="ECO:0000259" key="9">
    <source>
        <dbReference type="Pfam" id="PF04998"/>
    </source>
</evidence>
<comment type="subunit">
    <text evidence="8">In plastids the minimal PEP RNA polymerase catalytic core is composed of four subunits: alpha, beta, beta', and beta''. When a (nuclear-encoded) sigma factor is associated with the core the holoenzyme is formed, which can initiate transcription.</text>
</comment>